<dbReference type="Pfam" id="PF05291">
    <property type="entry name" value="Bystin"/>
    <property type="match status" value="1"/>
</dbReference>
<evidence type="ECO:0000313" key="2">
    <source>
        <dbReference type="EMBL" id="KAF9666727.1"/>
    </source>
</evidence>
<dbReference type="GO" id="GO:0006364">
    <property type="term" value="P:rRNA processing"/>
    <property type="evidence" value="ECO:0007669"/>
    <property type="project" value="TreeGrafter"/>
</dbReference>
<name>A0A835MHJ2_9ROSI</name>
<dbReference type="GO" id="GO:0030688">
    <property type="term" value="C:preribosome, small subunit precursor"/>
    <property type="evidence" value="ECO:0007669"/>
    <property type="project" value="TreeGrafter"/>
</dbReference>
<dbReference type="EMBL" id="JADGMS010000016">
    <property type="protein sequence ID" value="KAF9666727.1"/>
    <property type="molecule type" value="Genomic_DNA"/>
</dbReference>
<dbReference type="Proteomes" id="UP000657918">
    <property type="component" value="Chromosome 16"/>
</dbReference>
<sequence length="116" mass="13639">MRNCRRHSCQRMLVHSEHFADLIIEKLKKTDANVSSELQPIPKLDQSLMDLYKGVGEYLSKYTAGKIPKAFKHIPSMQLWEDVLYLTEPRNGHQMQFIKPKESSLLIWVQRRQSDL</sequence>
<dbReference type="GO" id="GO:0030515">
    <property type="term" value="F:snoRNA binding"/>
    <property type="evidence" value="ECO:0007669"/>
    <property type="project" value="TreeGrafter"/>
</dbReference>
<dbReference type="AlphaFoldDB" id="A0A835MHJ2"/>
<protein>
    <submittedName>
        <fullName evidence="2">Uncharacterized protein</fullName>
    </submittedName>
</protein>
<dbReference type="InterPro" id="IPR007955">
    <property type="entry name" value="Bystin"/>
</dbReference>
<comment type="similarity">
    <text evidence="1">Belongs to the bystin family.</text>
</comment>
<evidence type="ECO:0000313" key="3">
    <source>
        <dbReference type="Proteomes" id="UP000657918"/>
    </source>
</evidence>
<evidence type="ECO:0000256" key="1">
    <source>
        <dbReference type="ARBA" id="ARBA00007114"/>
    </source>
</evidence>
<dbReference type="GO" id="GO:0005737">
    <property type="term" value="C:cytoplasm"/>
    <property type="evidence" value="ECO:0007669"/>
    <property type="project" value="TreeGrafter"/>
</dbReference>
<reference evidence="2 3" key="1">
    <citation type="submission" date="2020-10" db="EMBL/GenBank/DDBJ databases">
        <title>Plant Genome Project.</title>
        <authorList>
            <person name="Zhang R.-G."/>
        </authorList>
    </citation>
    <scope>NUCLEOTIDE SEQUENCE [LARGE SCALE GENOMIC DNA]</scope>
    <source>
        <strain evidence="2">FAFU-HL-1</strain>
        <tissue evidence="2">Leaf</tissue>
    </source>
</reference>
<dbReference type="GO" id="GO:0005730">
    <property type="term" value="C:nucleolus"/>
    <property type="evidence" value="ECO:0007669"/>
    <property type="project" value="TreeGrafter"/>
</dbReference>
<gene>
    <name evidence="2" type="ORF">SADUNF_Sadunf16G0258800</name>
</gene>
<organism evidence="2 3">
    <name type="scientific">Salix dunnii</name>
    <dbReference type="NCBI Taxonomy" id="1413687"/>
    <lineage>
        <taxon>Eukaryota</taxon>
        <taxon>Viridiplantae</taxon>
        <taxon>Streptophyta</taxon>
        <taxon>Embryophyta</taxon>
        <taxon>Tracheophyta</taxon>
        <taxon>Spermatophyta</taxon>
        <taxon>Magnoliopsida</taxon>
        <taxon>eudicotyledons</taxon>
        <taxon>Gunneridae</taxon>
        <taxon>Pentapetalae</taxon>
        <taxon>rosids</taxon>
        <taxon>fabids</taxon>
        <taxon>Malpighiales</taxon>
        <taxon>Salicaceae</taxon>
        <taxon>Saliceae</taxon>
        <taxon>Salix</taxon>
    </lineage>
</organism>
<proteinExistence type="inferred from homology"/>
<keyword evidence="3" id="KW-1185">Reference proteome</keyword>
<dbReference type="PANTHER" id="PTHR12821">
    <property type="entry name" value="BYSTIN"/>
    <property type="match status" value="1"/>
</dbReference>
<dbReference type="PANTHER" id="PTHR12821:SF0">
    <property type="entry name" value="BYSTIN"/>
    <property type="match status" value="1"/>
</dbReference>
<accession>A0A835MHJ2</accession>
<dbReference type="OrthoDB" id="2192561at2759"/>
<comment type="caution">
    <text evidence="2">The sequence shown here is derived from an EMBL/GenBank/DDBJ whole genome shotgun (WGS) entry which is preliminary data.</text>
</comment>